<comment type="caution">
    <text evidence="1">The sequence shown here is derived from an EMBL/GenBank/DDBJ whole genome shotgun (WGS) entry which is preliminary data.</text>
</comment>
<dbReference type="PANTHER" id="PTHR31793:SF24">
    <property type="entry name" value="LONG-CHAIN ACYL-COA THIOESTERASE FADM"/>
    <property type="match status" value="1"/>
</dbReference>
<dbReference type="GO" id="GO:0047617">
    <property type="term" value="F:fatty acyl-CoA hydrolase activity"/>
    <property type="evidence" value="ECO:0007669"/>
    <property type="project" value="TreeGrafter"/>
</dbReference>
<dbReference type="InterPro" id="IPR050563">
    <property type="entry name" value="4-hydroxybenzoyl-CoA_TE"/>
</dbReference>
<sequence length="141" mass="15708">MSKTFEYSLQVRWSDSDRLGHVNNTRFVEYLQEARAHFITELLTETVGSRGTTVVRRLAVDFLRPLFDDSGPLSIEVTISSIGTTSFGVRHLVRDAEGALCAEAEALMVMFDLSSQSSRPITDLERAAFTEYLLDVPATST</sequence>
<dbReference type="SUPFAM" id="SSF54637">
    <property type="entry name" value="Thioesterase/thiol ester dehydrase-isomerase"/>
    <property type="match status" value="1"/>
</dbReference>
<dbReference type="PANTHER" id="PTHR31793">
    <property type="entry name" value="4-HYDROXYBENZOYL-COA THIOESTERASE FAMILY MEMBER"/>
    <property type="match status" value="1"/>
</dbReference>
<dbReference type="AlphaFoldDB" id="A0A177YJR4"/>
<dbReference type="Proteomes" id="UP000077519">
    <property type="component" value="Unassembled WGS sequence"/>
</dbReference>
<reference evidence="1 2" key="1">
    <citation type="submission" date="2016-03" db="EMBL/GenBank/DDBJ databases">
        <title>Genome sequence of Rhodococcus kyotonensis KB10.</title>
        <authorList>
            <person name="Jeong H."/>
            <person name="Hong C.E."/>
            <person name="Jo S.H."/>
            <person name="Park J.M."/>
        </authorList>
    </citation>
    <scope>NUCLEOTIDE SEQUENCE [LARGE SCALE GENOMIC DNA]</scope>
    <source>
        <strain evidence="1 2">KB10</strain>
    </source>
</reference>
<dbReference type="RefSeq" id="WP_084423646.1">
    <property type="nucleotide sequence ID" value="NZ_LVHI01000010.1"/>
</dbReference>
<dbReference type="CDD" id="cd00586">
    <property type="entry name" value="4HBT"/>
    <property type="match status" value="1"/>
</dbReference>
<evidence type="ECO:0000313" key="2">
    <source>
        <dbReference type="Proteomes" id="UP000077519"/>
    </source>
</evidence>
<dbReference type="EMBL" id="LVHI01000010">
    <property type="protein sequence ID" value="OAK55469.1"/>
    <property type="molecule type" value="Genomic_DNA"/>
</dbReference>
<dbReference type="InterPro" id="IPR029069">
    <property type="entry name" value="HotDog_dom_sf"/>
</dbReference>
<dbReference type="Gene3D" id="3.10.129.10">
    <property type="entry name" value="Hotdog Thioesterase"/>
    <property type="match status" value="1"/>
</dbReference>
<keyword evidence="2" id="KW-1185">Reference proteome</keyword>
<evidence type="ECO:0000313" key="1">
    <source>
        <dbReference type="EMBL" id="OAK55469.1"/>
    </source>
</evidence>
<protein>
    <submittedName>
        <fullName evidence="1">4-hydroxybenzoyl-CoA thioesterase</fullName>
    </submittedName>
</protein>
<proteinExistence type="predicted"/>
<name>A0A177YJR4_9NOCA</name>
<organism evidence="1 2">
    <name type="scientific">Rhodococcoides kyotonense</name>
    <dbReference type="NCBI Taxonomy" id="398843"/>
    <lineage>
        <taxon>Bacteria</taxon>
        <taxon>Bacillati</taxon>
        <taxon>Actinomycetota</taxon>
        <taxon>Actinomycetes</taxon>
        <taxon>Mycobacteriales</taxon>
        <taxon>Nocardiaceae</taxon>
        <taxon>Rhodococcoides</taxon>
    </lineage>
</organism>
<accession>A0A177YJR4</accession>
<gene>
    <name evidence="1" type="ORF">A3K89_20330</name>
</gene>
<dbReference type="Pfam" id="PF13279">
    <property type="entry name" value="4HBT_2"/>
    <property type="match status" value="1"/>
</dbReference>